<proteinExistence type="predicted"/>
<keyword evidence="4" id="KW-1185">Reference proteome</keyword>
<reference evidence="2 3" key="1">
    <citation type="submission" date="2019-01" db="EMBL/GenBank/DDBJ databases">
        <title>The genome sequence of Lactobacillus crispatus L49.</title>
        <authorList>
            <person name="Zhong J."/>
            <person name="Zhang J."/>
        </authorList>
    </citation>
    <scope>NUCLEOTIDE SEQUENCE [LARGE SCALE GENOMIC DNA]</scope>
    <source>
        <strain evidence="2 3">L49</strain>
    </source>
</reference>
<dbReference type="AlphaFoldDB" id="A0A135ZF24"/>
<comment type="caution">
    <text evidence="2">The sequence shown here is derived from an EMBL/GenBank/DDBJ whole genome shotgun (WGS) entry which is preliminary data.</text>
</comment>
<protein>
    <submittedName>
        <fullName evidence="2">Uncharacterized protein</fullName>
    </submittedName>
</protein>
<dbReference type="EMBL" id="JBETVU010000012">
    <property type="protein sequence ID" value="MES5149023.1"/>
    <property type="molecule type" value="Genomic_DNA"/>
</dbReference>
<name>A0A135ZF24_9LACO</name>
<sequence length="80" mass="9217">MKINIDDLDIYQKTWNYGMQKIAASIIAAAYNLNSGDVPITKTDYHHLVFKGFNPMDMNESFEIQLKIVPKISFKHSSHE</sequence>
<evidence type="ECO:0000313" key="3">
    <source>
        <dbReference type="Proteomes" id="UP000289808"/>
    </source>
</evidence>
<dbReference type="Proteomes" id="UP001434419">
    <property type="component" value="Unassembled WGS sequence"/>
</dbReference>
<organism evidence="2 3">
    <name type="scientific">Lactobacillus crispatus</name>
    <dbReference type="NCBI Taxonomy" id="47770"/>
    <lineage>
        <taxon>Bacteria</taxon>
        <taxon>Bacillati</taxon>
        <taxon>Bacillota</taxon>
        <taxon>Bacilli</taxon>
        <taxon>Lactobacillales</taxon>
        <taxon>Lactobacillaceae</taxon>
        <taxon>Lactobacillus</taxon>
    </lineage>
</organism>
<dbReference type="EMBL" id="SCLX01000029">
    <property type="protein sequence ID" value="RXF57640.1"/>
    <property type="molecule type" value="Genomic_DNA"/>
</dbReference>
<dbReference type="Proteomes" id="UP000289808">
    <property type="component" value="Unassembled WGS sequence"/>
</dbReference>
<evidence type="ECO:0000313" key="2">
    <source>
        <dbReference type="EMBL" id="RXF57640.1"/>
    </source>
</evidence>
<accession>A0A135ZF24</accession>
<gene>
    <name evidence="1" type="ORF">ABVC42_03650</name>
    <name evidence="2" type="ORF">ERD32_05965</name>
</gene>
<dbReference type="RefSeq" id="WP_005719166.1">
    <property type="nucleotide sequence ID" value="NZ_CP033426.1"/>
</dbReference>
<evidence type="ECO:0000313" key="4">
    <source>
        <dbReference type="Proteomes" id="UP001434419"/>
    </source>
</evidence>
<reference evidence="1" key="2">
    <citation type="submission" date="2024-06" db="EMBL/GenBank/DDBJ databases">
        <title>Vaginal Lactobacillus fatty acid response mechanisms reveal a metabolite-targeted strategy for bacterial vaginosis treatment.</title>
        <authorList>
            <person name="Zhu M."/>
            <person name="Blainey P.C."/>
            <person name="Bloom S.M."/>
            <person name="Kwon D.S."/>
        </authorList>
    </citation>
    <scope>NUCLEOTIDE SEQUENCE</scope>
    <source>
        <strain evidence="1">194_F1_1</strain>
    </source>
</reference>
<evidence type="ECO:0000313" key="1">
    <source>
        <dbReference type="EMBL" id="MES5149023.1"/>
    </source>
</evidence>